<dbReference type="InterPro" id="IPR027935">
    <property type="entry name" value="Di19_C"/>
</dbReference>
<reference evidence="3 4" key="1">
    <citation type="submission" date="2024-01" db="EMBL/GenBank/DDBJ databases">
        <title>The complete chloroplast genome sequence of Lithospermum erythrorhizon: insights into the phylogenetic relationship among Boraginaceae species and the maternal lineages of purple gromwells.</title>
        <authorList>
            <person name="Okada T."/>
            <person name="Watanabe K."/>
        </authorList>
    </citation>
    <scope>NUCLEOTIDE SEQUENCE [LARGE SCALE GENOMIC DNA]</scope>
</reference>
<evidence type="ECO:0000259" key="2">
    <source>
        <dbReference type="Pfam" id="PF14571"/>
    </source>
</evidence>
<keyword evidence="4" id="KW-1185">Reference proteome</keyword>
<protein>
    <recommendedName>
        <fullName evidence="2">Di19 C-terminal domain-containing protein</fullName>
    </recommendedName>
</protein>
<comment type="caution">
    <text evidence="3">The sequence shown here is derived from an EMBL/GenBank/DDBJ whole genome shotgun (WGS) entry which is preliminary data.</text>
</comment>
<feature type="region of interest" description="Disordered" evidence="1">
    <location>
        <begin position="59"/>
        <end position="85"/>
    </location>
</feature>
<organism evidence="3 4">
    <name type="scientific">Lithospermum erythrorhizon</name>
    <name type="common">Purple gromwell</name>
    <name type="synonym">Lithospermum officinale var. erythrorhizon</name>
    <dbReference type="NCBI Taxonomy" id="34254"/>
    <lineage>
        <taxon>Eukaryota</taxon>
        <taxon>Viridiplantae</taxon>
        <taxon>Streptophyta</taxon>
        <taxon>Embryophyta</taxon>
        <taxon>Tracheophyta</taxon>
        <taxon>Spermatophyta</taxon>
        <taxon>Magnoliopsida</taxon>
        <taxon>eudicotyledons</taxon>
        <taxon>Gunneridae</taxon>
        <taxon>Pentapetalae</taxon>
        <taxon>asterids</taxon>
        <taxon>lamiids</taxon>
        <taxon>Boraginales</taxon>
        <taxon>Boraginaceae</taxon>
        <taxon>Boraginoideae</taxon>
        <taxon>Lithospermeae</taxon>
        <taxon>Lithospermum</taxon>
    </lineage>
</organism>
<proteinExistence type="predicted"/>
<gene>
    <name evidence="3" type="ORF">LIER_15413</name>
</gene>
<name>A0AAV3Q2R7_LITER</name>
<evidence type="ECO:0000313" key="3">
    <source>
        <dbReference type="EMBL" id="GAA0158362.1"/>
    </source>
</evidence>
<feature type="domain" description="Di19 C-terminal" evidence="2">
    <location>
        <begin position="25"/>
        <end position="115"/>
    </location>
</feature>
<evidence type="ECO:0000313" key="4">
    <source>
        <dbReference type="Proteomes" id="UP001454036"/>
    </source>
</evidence>
<sequence length="119" mass="13100">MDSRVNFRSGGSGTHTGISRLKKEDYICSHLTVSPPVDSCDLSPDPLFLSFTKTASPAYKPESLQPKSPSKTTSSRKTSNCDPIVRSIEPSSLTDKFQDKVQVREFVSDLLVSTIFDDL</sequence>
<dbReference type="AlphaFoldDB" id="A0AAV3Q2R7"/>
<accession>A0AAV3Q2R7</accession>
<dbReference type="Pfam" id="PF14571">
    <property type="entry name" value="Di19_C"/>
    <property type="match status" value="1"/>
</dbReference>
<evidence type="ECO:0000256" key="1">
    <source>
        <dbReference type="SAM" id="MobiDB-lite"/>
    </source>
</evidence>
<dbReference type="Proteomes" id="UP001454036">
    <property type="component" value="Unassembled WGS sequence"/>
</dbReference>
<dbReference type="EMBL" id="BAABME010003330">
    <property type="protein sequence ID" value="GAA0158362.1"/>
    <property type="molecule type" value="Genomic_DNA"/>
</dbReference>
<feature type="compositionally biased region" description="Low complexity" evidence="1">
    <location>
        <begin position="66"/>
        <end position="78"/>
    </location>
</feature>